<comment type="caution">
    <text evidence="2">The sequence shown here is derived from an EMBL/GenBank/DDBJ whole genome shotgun (WGS) entry which is preliminary data.</text>
</comment>
<keyword evidence="1" id="KW-1133">Transmembrane helix</keyword>
<dbReference type="Proteomes" id="UP001431131">
    <property type="component" value="Unassembled WGS sequence"/>
</dbReference>
<organism evidence="2 3">
    <name type="scientific">Fredinandcohnia quinoae</name>
    <dbReference type="NCBI Taxonomy" id="2918902"/>
    <lineage>
        <taxon>Bacteria</taxon>
        <taxon>Bacillati</taxon>
        <taxon>Bacillota</taxon>
        <taxon>Bacilli</taxon>
        <taxon>Bacillales</taxon>
        <taxon>Bacillaceae</taxon>
        <taxon>Fredinandcohnia</taxon>
    </lineage>
</organism>
<sequence>MIILNKIALFFVVLYSVIILLNTYLGEIERVQSNVMIFVLNGFAYIVSSIEVEREKTLEMNGSLIN</sequence>
<evidence type="ECO:0000313" key="3">
    <source>
        <dbReference type="Proteomes" id="UP001431131"/>
    </source>
</evidence>
<reference evidence="2" key="1">
    <citation type="submission" date="2022-02" db="EMBL/GenBank/DDBJ databases">
        <title>Fredinandcohnia quinoae sp. nov. isolated from Chenopodium quinoa seeds.</title>
        <authorList>
            <person name="Saati-Santamaria Z."/>
            <person name="Flores-Felix J.D."/>
            <person name="Igual J.M."/>
            <person name="Velazquez E."/>
            <person name="Garcia-Fraile P."/>
            <person name="Martinez-Molina E."/>
        </authorList>
    </citation>
    <scope>NUCLEOTIDE SEQUENCE</scope>
    <source>
        <strain evidence="2">SECRCQ15</strain>
    </source>
</reference>
<keyword evidence="1" id="KW-0812">Transmembrane</keyword>
<proteinExistence type="predicted"/>
<dbReference type="RefSeq" id="WP_240256589.1">
    <property type="nucleotide sequence ID" value="NZ_JAKTTI010000026.1"/>
</dbReference>
<keyword evidence="3" id="KW-1185">Reference proteome</keyword>
<feature type="transmembrane region" description="Helical" evidence="1">
    <location>
        <begin position="7"/>
        <end position="25"/>
    </location>
</feature>
<dbReference type="AlphaFoldDB" id="A0AAW5E177"/>
<keyword evidence="1" id="KW-0472">Membrane</keyword>
<feature type="transmembrane region" description="Helical" evidence="1">
    <location>
        <begin position="31"/>
        <end position="50"/>
    </location>
</feature>
<name>A0AAW5E177_9BACI</name>
<protein>
    <submittedName>
        <fullName evidence="2">Uncharacterized protein</fullName>
    </submittedName>
</protein>
<evidence type="ECO:0000313" key="2">
    <source>
        <dbReference type="EMBL" id="MCH1626670.1"/>
    </source>
</evidence>
<gene>
    <name evidence="2" type="ORF">MJG50_15130</name>
</gene>
<dbReference type="EMBL" id="JAKTTI010000026">
    <property type="protein sequence ID" value="MCH1626670.1"/>
    <property type="molecule type" value="Genomic_DNA"/>
</dbReference>
<accession>A0AAW5E177</accession>
<evidence type="ECO:0000256" key="1">
    <source>
        <dbReference type="SAM" id="Phobius"/>
    </source>
</evidence>